<feature type="compositionally biased region" description="Basic and acidic residues" evidence="3">
    <location>
        <begin position="358"/>
        <end position="383"/>
    </location>
</feature>
<organism evidence="6 7">
    <name type="scientific">Singulisphaera acidiphila (strain ATCC BAA-1392 / DSM 18658 / VKM B-2454 / MOB10)</name>
    <dbReference type="NCBI Taxonomy" id="886293"/>
    <lineage>
        <taxon>Bacteria</taxon>
        <taxon>Pseudomonadati</taxon>
        <taxon>Planctomycetota</taxon>
        <taxon>Planctomycetia</taxon>
        <taxon>Isosphaerales</taxon>
        <taxon>Isosphaeraceae</taxon>
        <taxon>Singulisphaera</taxon>
    </lineage>
</organism>
<sequence length="383" mass="42373">MRRVRCRMSVLVPLALLAIPSFALSVTARAEDLASQVEEFLEARVQRDRFSGSILVARDGKVLVRRGYGMANLEHDVPNTPETKFRVGSITKQFTAMAVMILQEQGKIDVHEKIKKYLPDAPAAWDEICVQHLLTHTSGIPNFTGFPEYPEMMRRHMMLENLVDSFKGKALEFKPGEQFEYSNSGYVLLGYLIEKVSGKPYASVLQEAIFDPLGMKSTGYDNPIPVLKHRASGYAGRGPFRVNASFIDMTVPHAAGALYSTVDDLFLWDRALLTEMLVPQAAREAMFTPIEEGYGYGWVITKQFGRRSVSHGGGINGFVARFLRFPDDGVCVVVLSNVEGTDAWALADDLAAVTLGEKPNHTGNRKEASPSDKEGASPLKEKP</sequence>
<dbReference type="HOGENOM" id="CLU_020027_0_3_0"/>
<dbReference type="GO" id="GO:0016020">
    <property type="term" value="C:membrane"/>
    <property type="evidence" value="ECO:0007669"/>
    <property type="project" value="UniProtKB-SubCell"/>
</dbReference>
<dbReference type="Proteomes" id="UP000010798">
    <property type="component" value="Chromosome"/>
</dbReference>
<evidence type="ECO:0000256" key="2">
    <source>
        <dbReference type="ARBA" id="ARBA00023136"/>
    </source>
</evidence>
<dbReference type="PANTHER" id="PTHR46825:SF11">
    <property type="entry name" value="PENICILLIN-BINDING PROTEIN 4"/>
    <property type="match status" value="1"/>
</dbReference>
<dbReference type="eggNOG" id="COG1680">
    <property type="taxonomic scope" value="Bacteria"/>
</dbReference>
<dbReference type="OrthoDB" id="284523at2"/>
<evidence type="ECO:0000256" key="4">
    <source>
        <dbReference type="SAM" id="SignalP"/>
    </source>
</evidence>
<dbReference type="Pfam" id="PF00144">
    <property type="entry name" value="Beta-lactamase"/>
    <property type="match status" value="1"/>
</dbReference>
<dbReference type="AlphaFoldDB" id="L0DR99"/>
<keyword evidence="4" id="KW-0732">Signal</keyword>
<feature type="region of interest" description="Disordered" evidence="3">
    <location>
        <begin position="356"/>
        <end position="383"/>
    </location>
</feature>
<dbReference type="KEGG" id="saci:Sinac_7496"/>
<evidence type="ECO:0000313" key="7">
    <source>
        <dbReference type="Proteomes" id="UP000010798"/>
    </source>
</evidence>
<dbReference type="Gene3D" id="3.40.710.10">
    <property type="entry name" value="DD-peptidase/beta-lactamase superfamily"/>
    <property type="match status" value="1"/>
</dbReference>
<dbReference type="SUPFAM" id="SSF56601">
    <property type="entry name" value="beta-lactamase/transpeptidase-like"/>
    <property type="match status" value="1"/>
</dbReference>
<accession>L0DR99</accession>
<evidence type="ECO:0000313" key="6">
    <source>
        <dbReference type="EMBL" id="AGA31530.1"/>
    </source>
</evidence>
<keyword evidence="7" id="KW-1185">Reference proteome</keyword>
<feature type="signal peptide" evidence="4">
    <location>
        <begin position="1"/>
        <end position="23"/>
    </location>
</feature>
<evidence type="ECO:0000256" key="3">
    <source>
        <dbReference type="SAM" id="MobiDB-lite"/>
    </source>
</evidence>
<protein>
    <submittedName>
        <fullName evidence="6">Penicillin-binding protein, beta-lactamase class C</fullName>
    </submittedName>
</protein>
<dbReference type="InterPro" id="IPR012338">
    <property type="entry name" value="Beta-lactam/transpept-like"/>
</dbReference>
<dbReference type="RefSeq" id="WP_015250595.1">
    <property type="nucleotide sequence ID" value="NC_019892.1"/>
</dbReference>
<evidence type="ECO:0000259" key="5">
    <source>
        <dbReference type="Pfam" id="PF00144"/>
    </source>
</evidence>
<dbReference type="EMBL" id="CP003364">
    <property type="protein sequence ID" value="AGA31530.1"/>
    <property type="molecule type" value="Genomic_DNA"/>
</dbReference>
<feature type="chain" id="PRO_5003940383" evidence="4">
    <location>
        <begin position="24"/>
        <end position="383"/>
    </location>
</feature>
<evidence type="ECO:0000256" key="1">
    <source>
        <dbReference type="ARBA" id="ARBA00004370"/>
    </source>
</evidence>
<name>L0DR99_SINAD</name>
<feature type="domain" description="Beta-lactamase-related" evidence="5">
    <location>
        <begin position="39"/>
        <end position="351"/>
    </location>
</feature>
<gene>
    <name evidence="6" type="ordered locus">Sinac_7496</name>
</gene>
<reference evidence="6 7" key="1">
    <citation type="submission" date="2012-02" db="EMBL/GenBank/DDBJ databases">
        <title>Complete sequence of chromosome of Singulisphaera acidiphila DSM 18658.</title>
        <authorList>
            <consortium name="US DOE Joint Genome Institute (JGI-PGF)"/>
            <person name="Lucas S."/>
            <person name="Copeland A."/>
            <person name="Lapidus A."/>
            <person name="Glavina del Rio T."/>
            <person name="Dalin E."/>
            <person name="Tice H."/>
            <person name="Bruce D."/>
            <person name="Goodwin L."/>
            <person name="Pitluck S."/>
            <person name="Peters L."/>
            <person name="Ovchinnikova G."/>
            <person name="Chertkov O."/>
            <person name="Kyrpides N."/>
            <person name="Mavromatis K."/>
            <person name="Ivanova N."/>
            <person name="Brettin T."/>
            <person name="Detter J.C."/>
            <person name="Han C."/>
            <person name="Larimer F."/>
            <person name="Land M."/>
            <person name="Hauser L."/>
            <person name="Markowitz V."/>
            <person name="Cheng J.-F."/>
            <person name="Hugenholtz P."/>
            <person name="Woyke T."/>
            <person name="Wu D."/>
            <person name="Tindall B."/>
            <person name="Pomrenke H."/>
            <person name="Brambilla E."/>
            <person name="Klenk H.-P."/>
            <person name="Eisen J.A."/>
        </authorList>
    </citation>
    <scope>NUCLEOTIDE SEQUENCE [LARGE SCALE GENOMIC DNA]</scope>
    <source>
        <strain evidence="7">ATCC BAA-1392 / DSM 18658 / VKM B-2454 / MOB10</strain>
    </source>
</reference>
<keyword evidence="2" id="KW-0472">Membrane</keyword>
<dbReference type="InterPro" id="IPR001466">
    <property type="entry name" value="Beta-lactam-related"/>
</dbReference>
<proteinExistence type="predicted"/>
<comment type="subcellular location">
    <subcellularLocation>
        <location evidence="1">Membrane</location>
    </subcellularLocation>
</comment>
<dbReference type="PANTHER" id="PTHR46825">
    <property type="entry name" value="D-ALANYL-D-ALANINE-CARBOXYPEPTIDASE/ENDOPEPTIDASE AMPH"/>
    <property type="match status" value="1"/>
</dbReference>
<dbReference type="STRING" id="886293.Sinac_7496"/>
<dbReference type="InterPro" id="IPR050491">
    <property type="entry name" value="AmpC-like"/>
</dbReference>